<proteinExistence type="predicted"/>
<reference evidence="3" key="2">
    <citation type="submission" date="2025-09" db="UniProtKB">
        <authorList>
            <consortium name="Ensembl"/>
        </authorList>
    </citation>
    <scope>IDENTIFICATION</scope>
</reference>
<accession>A0A3Q2FQY9</accession>
<dbReference type="Gene3D" id="2.60.40.10">
    <property type="entry name" value="Immunoglobulins"/>
    <property type="match status" value="2"/>
</dbReference>
<dbReference type="InterPro" id="IPR013783">
    <property type="entry name" value="Ig-like_fold"/>
</dbReference>
<feature type="domain" description="Ig-like" evidence="2">
    <location>
        <begin position="159"/>
        <end position="250"/>
    </location>
</feature>
<dbReference type="SUPFAM" id="SSF48726">
    <property type="entry name" value="Immunoglobulin"/>
    <property type="match status" value="2"/>
</dbReference>
<keyword evidence="1" id="KW-1133">Transmembrane helix</keyword>
<dbReference type="Proteomes" id="UP000265020">
    <property type="component" value="Unassembled WGS sequence"/>
</dbReference>
<dbReference type="GeneTree" id="ENSGT01150000286924"/>
<keyword evidence="1" id="KW-0812">Transmembrane</keyword>
<evidence type="ECO:0000259" key="2">
    <source>
        <dbReference type="PROSITE" id="PS50835"/>
    </source>
</evidence>
<evidence type="ECO:0000256" key="1">
    <source>
        <dbReference type="SAM" id="Phobius"/>
    </source>
</evidence>
<sequence>PLNTRRMETDKKSVIVFLLLAVIYSPVFGEAWKASVVKNIDALVDSCVVLPCSFSHPGGLLPSSRLRGLWLRGSKKDSFIYSEDETMVMDAFKGRTKMLGVLGKSNCTLEINAVKDHDNGPLCFRIELVKKPNSPPTPEKFSFVEDCAELKMLIETPKPELHHSNTAVSGTSYTVICSVRHTCPSRVPVFTWNRGSKDDIVEIQKDIHSGIWETQSILTFIPNENDDHTDIICTATFSGGKSSKSSIKLNVKRKETYYHIIIPVAVAIGTAVTFGVICVFMLKKYKNRIAELQSREGSMFNRLSRMSRR</sequence>
<dbReference type="InterPro" id="IPR036179">
    <property type="entry name" value="Ig-like_dom_sf"/>
</dbReference>
<dbReference type="InterPro" id="IPR007110">
    <property type="entry name" value="Ig-like_dom"/>
</dbReference>
<dbReference type="PANTHER" id="PTHR46484">
    <property type="entry name" value="SI:CH211-171H4.5-RELATED"/>
    <property type="match status" value="1"/>
</dbReference>
<protein>
    <submittedName>
        <fullName evidence="3">Myelin-associated glycoprotein-like</fullName>
    </submittedName>
</protein>
<evidence type="ECO:0000313" key="3">
    <source>
        <dbReference type="Ensembl" id="ENSCVAP00000008335.1"/>
    </source>
</evidence>
<dbReference type="Ensembl" id="ENSCVAT00000001803.1">
    <property type="protein sequence ID" value="ENSCVAP00000008335.1"/>
    <property type="gene ID" value="ENSCVAG00000010183.1"/>
</dbReference>
<name>A0A3Q2FQY9_CYPVA</name>
<dbReference type="OMA" id="CIAVMKK"/>
<keyword evidence="4" id="KW-1185">Reference proteome</keyword>
<dbReference type="PANTHER" id="PTHR46484:SF7">
    <property type="entry name" value="MYELIN-ASSOCIATED GLYCOPROTEIN-LIKE-RELATED"/>
    <property type="match status" value="1"/>
</dbReference>
<organism evidence="3 4">
    <name type="scientific">Cyprinodon variegatus</name>
    <name type="common">Sheepshead minnow</name>
    <dbReference type="NCBI Taxonomy" id="28743"/>
    <lineage>
        <taxon>Eukaryota</taxon>
        <taxon>Metazoa</taxon>
        <taxon>Chordata</taxon>
        <taxon>Craniata</taxon>
        <taxon>Vertebrata</taxon>
        <taxon>Euteleostomi</taxon>
        <taxon>Actinopterygii</taxon>
        <taxon>Neopterygii</taxon>
        <taxon>Teleostei</taxon>
        <taxon>Neoteleostei</taxon>
        <taxon>Acanthomorphata</taxon>
        <taxon>Ovalentaria</taxon>
        <taxon>Atherinomorphae</taxon>
        <taxon>Cyprinodontiformes</taxon>
        <taxon>Cyprinodontidae</taxon>
        <taxon>Cyprinodon</taxon>
    </lineage>
</organism>
<reference evidence="3" key="1">
    <citation type="submission" date="2025-08" db="UniProtKB">
        <authorList>
            <consortium name="Ensembl"/>
        </authorList>
    </citation>
    <scope>IDENTIFICATION</scope>
</reference>
<dbReference type="AlphaFoldDB" id="A0A3Q2FQY9"/>
<keyword evidence="1" id="KW-0472">Membrane</keyword>
<dbReference type="PROSITE" id="PS50835">
    <property type="entry name" value="IG_LIKE"/>
    <property type="match status" value="1"/>
</dbReference>
<evidence type="ECO:0000313" key="4">
    <source>
        <dbReference type="Proteomes" id="UP000265020"/>
    </source>
</evidence>
<feature type="transmembrane region" description="Helical" evidence="1">
    <location>
        <begin position="257"/>
        <end position="282"/>
    </location>
</feature>